<keyword evidence="4" id="KW-0503">Monooxygenase</keyword>
<gene>
    <name evidence="7" type="ORF">B0A55_11110</name>
</gene>
<dbReference type="OrthoDB" id="655030at2759"/>
<dbReference type="Proteomes" id="UP000309340">
    <property type="component" value="Unassembled WGS sequence"/>
</dbReference>
<organism evidence="7 8">
    <name type="scientific">Friedmanniomyces simplex</name>
    <dbReference type="NCBI Taxonomy" id="329884"/>
    <lineage>
        <taxon>Eukaryota</taxon>
        <taxon>Fungi</taxon>
        <taxon>Dikarya</taxon>
        <taxon>Ascomycota</taxon>
        <taxon>Pezizomycotina</taxon>
        <taxon>Dothideomycetes</taxon>
        <taxon>Dothideomycetidae</taxon>
        <taxon>Mycosphaerellales</taxon>
        <taxon>Teratosphaeriaceae</taxon>
        <taxon>Friedmanniomyces</taxon>
    </lineage>
</organism>
<accession>A0A4U0WJI9</accession>
<dbReference type="GO" id="GO:0071949">
    <property type="term" value="F:FAD binding"/>
    <property type="evidence" value="ECO:0007669"/>
    <property type="project" value="InterPro"/>
</dbReference>
<proteinExistence type="predicted"/>
<dbReference type="Pfam" id="PF01494">
    <property type="entry name" value="FAD_binding_3"/>
    <property type="match status" value="1"/>
</dbReference>
<evidence type="ECO:0000256" key="2">
    <source>
        <dbReference type="ARBA" id="ARBA00022827"/>
    </source>
</evidence>
<sequence>MPLRIAIIGAGPAGCALARLLHVKDPSIQTTIFESEGSINFRSQGGTLDLHVKTGQLALREAGLWDEFEKHARYDGEALQIADKNWLCYLKIGAGHSKSTSTGRPEIDRPVLREMLYRSLPEGTVQWNKKLKEVKREGRELNLHFTDGGVEHGYDLIVGADGAWSKTRSLISDVKPYYSGVAGHVMSIPDAQERHPALYAAVNRGSLFSYSDGRGVFAQYMGDGSLSIGTWSVHTPDWQQSSDHDVHDPQAVKKAYRQCYAGWNPTLLAFTQEADDESIHPRDLFMLPVGHRWEHVPGITLVGDAAHVMTPFAGEGVNLAFADCLDLSRAICSAAASIISPPPEPKNKPNNGCNTTSQAAAGTPLDLGVHAFEQHMFARATKYQQLTYDSMNAVFFSPGAPRVGIERYTLRMAQDELGYWATLLVTPLVYAWFFVFKLIW</sequence>
<dbReference type="EMBL" id="NAJQ01000972">
    <property type="protein sequence ID" value="TKA63224.1"/>
    <property type="molecule type" value="Genomic_DNA"/>
</dbReference>
<protein>
    <recommendedName>
        <fullName evidence="6">FAD-binding domain-containing protein</fullName>
    </recommendedName>
</protein>
<keyword evidence="8" id="KW-1185">Reference proteome</keyword>
<dbReference type="AlphaFoldDB" id="A0A4U0WJI9"/>
<evidence type="ECO:0000256" key="4">
    <source>
        <dbReference type="ARBA" id="ARBA00023033"/>
    </source>
</evidence>
<evidence type="ECO:0000313" key="7">
    <source>
        <dbReference type="EMBL" id="TKA63224.1"/>
    </source>
</evidence>
<keyword evidence="2" id="KW-0274">FAD</keyword>
<keyword evidence="5" id="KW-0472">Membrane</keyword>
<comment type="caution">
    <text evidence="7">The sequence shown here is derived from an EMBL/GenBank/DDBJ whole genome shotgun (WGS) entry which is preliminary data.</text>
</comment>
<evidence type="ECO:0000256" key="3">
    <source>
        <dbReference type="ARBA" id="ARBA00023002"/>
    </source>
</evidence>
<keyword evidence="5" id="KW-0812">Transmembrane</keyword>
<dbReference type="PRINTS" id="PR00420">
    <property type="entry name" value="RNGMNOXGNASE"/>
</dbReference>
<dbReference type="InterPro" id="IPR036188">
    <property type="entry name" value="FAD/NAD-bd_sf"/>
</dbReference>
<name>A0A4U0WJI9_9PEZI</name>
<reference evidence="7 8" key="1">
    <citation type="submission" date="2017-03" db="EMBL/GenBank/DDBJ databases">
        <title>Genomes of endolithic fungi from Antarctica.</title>
        <authorList>
            <person name="Coleine C."/>
            <person name="Masonjones S."/>
            <person name="Stajich J.E."/>
        </authorList>
    </citation>
    <scope>NUCLEOTIDE SEQUENCE [LARGE SCALE GENOMIC DNA]</scope>
    <source>
        <strain evidence="7 8">CCFEE 5184</strain>
    </source>
</reference>
<dbReference type="GO" id="GO:0004497">
    <property type="term" value="F:monooxygenase activity"/>
    <property type="evidence" value="ECO:0007669"/>
    <property type="project" value="UniProtKB-KW"/>
</dbReference>
<keyword evidence="1" id="KW-0285">Flavoprotein</keyword>
<feature type="transmembrane region" description="Helical" evidence="5">
    <location>
        <begin position="417"/>
        <end position="439"/>
    </location>
</feature>
<dbReference type="PANTHER" id="PTHR46972">
    <property type="entry name" value="MONOOXYGENASE ASQM-RELATED"/>
    <property type="match status" value="1"/>
</dbReference>
<dbReference type="Gene3D" id="3.50.50.60">
    <property type="entry name" value="FAD/NAD(P)-binding domain"/>
    <property type="match status" value="1"/>
</dbReference>
<evidence type="ECO:0000313" key="8">
    <source>
        <dbReference type="Proteomes" id="UP000309340"/>
    </source>
</evidence>
<dbReference type="STRING" id="329884.A0A4U0WJI9"/>
<keyword evidence="3" id="KW-0560">Oxidoreductase</keyword>
<dbReference type="InterPro" id="IPR002938">
    <property type="entry name" value="FAD-bd"/>
</dbReference>
<keyword evidence="5" id="KW-1133">Transmembrane helix</keyword>
<dbReference type="PANTHER" id="PTHR46972:SF1">
    <property type="entry name" value="FAD DEPENDENT OXIDOREDUCTASE DOMAIN-CONTAINING PROTEIN"/>
    <property type="match status" value="1"/>
</dbReference>
<evidence type="ECO:0000256" key="1">
    <source>
        <dbReference type="ARBA" id="ARBA00022630"/>
    </source>
</evidence>
<evidence type="ECO:0000256" key="5">
    <source>
        <dbReference type="SAM" id="Phobius"/>
    </source>
</evidence>
<dbReference type="SUPFAM" id="SSF51905">
    <property type="entry name" value="FAD/NAD(P)-binding domain"/>
    <property type="match status" value="1"/>
</dbReference>
<evidence type="ECO:0000259" key="6">
    <source>
        <dbReference type="Pfam" id="PF01494"/>
    </source>
</evidence>
<feature type="domain" description="FAD-binding" evidence="6">
    <location>
        <begin position="5"/>
        <end position="332"/>
    </location>
</feature>